<gene>
    <name evidence="1" type="ORF">CD32_10000</name>
</gene>
<reference evidence="1 2" key="1">
    <citation type="submission" date="2014-02" db="EMBL/GenBank/DDBJ databases">
        <title>Draft genome sequence of Lysinibacillus odysseyi NBRC 100172.</title>
        <authorList>
            <person name="Zhang F."/>
            <person name="Wang G."/>
            <person name="Zhang L."/>
        </authorList>
    </citation>
    <scope>NUCLEOTIDE SEQUENCE [LARGE SCALE GENOMIC DNA]</scope>
    <source>
        <strain evidence="1 2">NBRC 100172</strain>
    </source>
</reference>
<accession>A0A0A3ILA1</accession>
<proteinExistence type="predicted"/>
<dbReference type="RefSeq" id="WP_036154030.1">
    <property type="nucleotide sequence ID" value="NZ_AVCX01000007.1"/>
</dbReference>
<evidence type="ECO:0000313" key="1">
    <source>
        <dbReference type="EMBL" id="KGR85534.1"/>
    </source>
</evidence>
<keyword evidence="2" id="KW-1185">Reference proteome</keyword>
<comment type="caution">
    <text evidence="1">The sequence shown here is derived from an EMBL/GenBank/DDBJ whole genome shotgun (WGS) entry which is preliminary data.</text>
</comment>
<dbReference type="AlphaFoldDB" id="A0A0A3ILA1"/>
<dbReference type="OrthoDB" id="2939047at2"/>
<name>A0A0A3ILA1_9BACI</name>
<dbReference type="EMBL" id="JPVP01000054">
    <property type="protein sequence ID" value="KGR85534.1"/>
    <property type="molecule type" value="Genomic_DNA"/>
</dbReference>
<sequence length="63" mass="7167">MMEEKSIKKLLELQGFPVDETDILYTQGILAIVKQAQTSLTDFPDLYKEKPIIVVDKEVLAND</sequence>
<organism evidence="1 2">
    <name type="scientific">Lysinibacillus odysseyi 34hs-1 = NBRC 100172</name>
    <dbReference type="NCBI Taxonomy" id="1220589"/>
    <lineage>
        <taxon>Bacteria</taxon>
        <taxon>Bacillati</taxon>
        <taxon>Bacillota</taxon>
        <taxon>Bacilli</taxon>
        <taxon>Bacillales</taxon>
        <taxon>Bacillaceae</taxon>
        <taxon>Lysinibacillus</taxon>
    </lineage>
</organism>
<evidence type="ECO:0000313" key="2">
    <source>
        <dbReference type="Proteomes" id="UP000030437"/>
    </source>
</evidence>
<protein>
    <submittedName>
        <fullName evidence="1">Uncharacterized protein</fullName>
    </submittedName>
</protein>
<dbReference type="Proteomes" id="UP000030437">
    <property type="component" value="Unassembled WGS sequence"/>
</dbReference>